<dbReference type="Proteomes" id="UP000317652">
    <property type="component" value="Unassembled WGS sequence"/>
</dbReference>
<dbReference type="InterPro" id="IPR038478">
    <property type="entry name" value="Fimbrillin_EcpA_sf"/>
</dbReference>
<dbReference type="EMBL" id="CABGGS010000045">
    <property type="protein sequence ID" value="VUS89873.1"/>
    <property type="molecule type" value="Genomic_DNA"/>
</dbReference>
<comment type="subunit">
    <text evidence="6">Self-associates. Forms filaments. Interacts with EcpD.</text>
</comment>
<proteinExistence type="inferred from homology"/>
<dbReference type="Pfam" id="PF16449">
    <property type="entry name" value="MatB"/>
    <property type="match status" value="1"/>
</dbReference>
<accession>A0ABY6VIG8</accession>
<feature type="chain" id="PRO_5045897493" description="Common pilus major fimbrillin subunit EcpA" evidence="8">
    <location>
        <begin position="23"/>
        <end position="201"/>
    </location>
</feature>
<keyword evidence="10" id="KW-1185">Reference proteome</keyword>
<feature type="signal peptide" evidence="8">
    <location>
        <begin position="1"/>
        <end position="22"/>
    </location>
</feature>
<comment type="similarity">
    <text evidence="2">Belongs to the EcpA/MatB fimbrillin family.</text>
</comment>
<evidence type="ECO:0000256" key="3">
    <source>
        <dbReference type="ARBA" id="ARBA00014507"/>
    </source>
</evidence>
<keyword evidence="4 8" id="KW-0732">Signal</keyword>
<dbReference type="Gene3D" id="2.60.40.3290">
    <property type="entry name" value="Fimbrial protein EcpA"/>
    <property type="match status" value="1"/>
</dbReference>
<name>A0ABY6VIG8_9ENTR</name>
<evidence type="ECO:0000256" key="5">
    <source>
        <dbReference type="ARBA" id="ARBA00023263"/>
    </source>
</evidence>
<evidence type="ECO:0000256" key="8">
    <source>
        <dbReference type="SAM" id="SignalP"/>
    </source>
</evidence>
<comment type="subcellular location">
    <subcellularLocation>
        <location evidence="1">Fimbrium</location>
    </subcellularLocation>
</comment>
<evidence type="ECO:0000256" key="6">
    <source>
        <dbReference type="ARBA" id="ARBA00026091"/>
    </source>
</evidence>
<dbReference type="RefSeq" id="WP_139541229.1">
    <property type="nucleotide sequence ID" value="NZ_CABEJC010000040.1"/>
</dbReference>
<reference evidence="9 10" key="1">
    <citation type="submission" date="2019-07" db="EMBL/GenBank/DDBJ databases">
        <authorList>
            <person name="Brisse S."/>
            <person name="Rodrigues C."/>
            <person name="Thorpe H."/>
        </authorList>
    </citation>
    <scope>NUCLEOTIDE SEQUENCE [LARGE SCALE GENOMIC DNA]</scope>
    <source>
        <strain evidence="9">SB6411</strain>
    </source>
</reference>
<sequence>MNKKIIAVALVAAFSGMGAAHAVDTTAQAVATWSATAKKDTTSKLVVTPLGSLAFNYSEGVKGFNTQKGLFDVTIAGDTAATGGFKLTSRLVSNTLTQLDTSGSTLDVGVAYNGVAVEKNADTKMIDTAAGILGGNLSALSTGYNQTTRTSAQDLFTFSIIKGTTDGSTAVSDYSTLPEGIWSGDVSVQFDATWTTAAVTP</sequence>
<dbReference type="InterPro" id="IPR016514">
    <property type="entry name" value="EcpA"/>
</dbReference>
<evidence type="ECO:0000313" key="10">
    <source>
        <dbReference type="Proteomes" id="UP000317652"/>
    </source>
</evidence>
<protein>
    <recommendedName>
        <fullName evidence="3">Common pilus major fimbrillin subunit EcpA</fullName>
    </recommendedName>
    <alternativeName>
        <fullName evidence="7">MatB fimbrillin</fullName>
    </alternativeName>
</protein>
<evidence type="ECO:0000256" key="4">
    <source>
        <dbReference type="ARBA" id="ARBA00022729"/>
    </source>
</evidence>
<evidence type="ECO:0000256" key="7">
    <source>
        <dbReference type="ARBA" id="ARBA00031192"/>
    </source>
</evidence>
<evidence type="ECO:0000256" key="1">
    <source>
        <dbReference type="ARBA" id="ARBA00004561"/>
    </source>
</evidence>
<evidence type="ECO:0000256" key="2">
    <source>
        <dbReference type="ARBA" id="ARBA00007305"/>
    </source>
</evidence>
<evidence type="ECO:0000313" key="9">
    <source>
        <dbReference type="EMBL" id="VUS89873.1"/>
    </source>
</evidence>
<organism evidence="9 10">
    <name type="scientific">Klebsiella spallanzanii</name>
    <dbReference type="NCBI Taxonomy" id="2587528"/>
    <lineage>
        <taxon>Bacteria</taxon>
        <taxon>Pseudomonadati</taxon>
        <taxon>Pseudomonadota</taxon>
        <taxon>Gammaproteobacteria</taxon>
        <taxon>Enterobacterales</taxon>
        <taxon>Enterobacteriaceae</taxon>
        <taxon>Klebsiella/Raoultella group</taxon>
        <taxon>Klebsiella</taxon>
    </lineage>
</organism>
<gene>
    <name evidence="9" type="primary">ecpA_3</name>
    <name evidence="9" type="ORF">SB6411_03468</name>
</gene>
<comment type="caution">
    <text evidence="9">The sequence shown here is derived from an EMBL/GenBank/DDBJ whole genome shotgun (WGS) entry which is preliminary data.</text>
</comment>
<keyword evidence="5" id="KW-0281">Fimbrium</keyword>